<dbReference type="Proteomes" id="UP000482155">
    <property type="component" value="Unassembled WGS sequence"/>
</dbReference>
<feature type="transmembrane region" description="Helical" evidence="1">
    <location>
        <begin position="21"/>
        <end position="39"/>
    </location>
</feature>
<sequence length="120" mass="12275">MQHLTLAPTLDAAKIRKFARHALITLGILVAVFAVLTFFNSADATSSSTATADDFDTLVTWVRGQMEGSAGKFLALLGFAIALAAGLIKGSIAGIVFGLGLALSAAYGPGILVGIFSATF</sequence>
<organism evidence="2 3">
    <name type="scientific">Noviherbaspirillum galbum</name>
    <dbReference type="NCBI Taxonomy" id="2709383"/>
    <lineage>
        <taxon>Bacteria</taxon>
        <taxon>Pseudomonadati</taxon>
        <taxon>Pseudomonadota</taxon>
        <taxon>Betaproteobacteria</taxon>
        <taxon>Burkholderiales</taxon>
        <taxon>Oxalobacteraceae</taxon>
        <taxon>Noviherbaspirillum</taxon>
    </lineage>
</organism>
<dbReference type="RefSeq" id="WP_163967216.1">
    <property type="nucleotide sequence ID" value="NZ_JAAIVB010000069.1"/>
</dbReference>
<comment type="caution">
    <text evidence="2">The sequence shown here is derived from an EMBL/GenBank/DDBJ whole genome shotgun (WGS) entry which is preliminary data.</text>
</comment>
<dbReference type="AlphaFoldDB" id="A0A6B3SRW7"/>
<keyword evidence="1" id="KW-0812">Transmembrane</keyword>
<evidence type="ECO:0000313" key="3">
    <source>
        <dbReference type="Proteomes" id="UP000482155"/>
    </source>
</evidence>
<name>A0A6B3SRW7_9BURK</name>
<keyword evidence="1" id="KW-0472">Membrane</keyword>
<proteinExistence type="predicted"/>
<accession>A0A6B3SRW7</accession>
<feature type="transmembrane region" description="Helical" evidence="1">
    <location>
        <begin position="70"/>
        <end position="88"/>
    </location>
</feature>
<keyword evidence="1" id="KW-1133">Transmembrane helix</keyword>
<evidence type="ECO:0000256" key="1">
    <source>
        <dbReference type="SAM" id="Phobius"/>
    </source>
</evidence>
<evidence type="ECO:0008006" key="4">
    <source>
        <dbReference type="Google" id="ProtNLM"/>
    </source>
</evidence>
<protein>
    <recommendedName>
        <fullName evidence="4">Conjugal transfer protein TraA</fullName>
    </recommendedName>
</protein>
<reference evidence="2 3" key="1">
    <citation type="submission" date="2020-02" db="EMBL/GenBank/DDBJ databases">
        <authorList>
            <person name="Kim M.K."/>
        </authorList>
    </citation>
    <scope>NUCLEOTIDE SEQUENCE [LARGE SCALE GENOMIC DNA]</scope>
    <source>
        <strain evidence="2 3">17J57-3</strain>
    </source>
</reference>
<keyword evidence="3" id="KW-1185">Reference proteome</keyword>
<gene>
    <name evidence="2" type="ORF">G3574_20125</name>
</gene>
<evidence type="ECO:0000313" key="2">
    <source>
        <dbReference type="EMBL" id="NEX63391.1"/>
    </source>
</evidence>
<feature type="transmembrane region" description="Helical" evidence="1">
    <location>
        <begin position="95"/>
        <end position="118"/>
    </location>
</feature>
<dbReference type="EMBL" id="JAAIVB010000069">
    <property type="protein sequence ID" value="NEX63391.1"/>
    <property type="molecule type" value="Genomic_DNA"/>
</dbReference>